<dbReference type="RefSeq" id="XP_001733014.1">
    <property type="nucleotide sequence ID" value="XM_001732962.1"/>
</dbReference>
<feature type="compositionally biased region" description="Low complexity" evidence="2">
    <location>
        <begin position="86"/>
        <end position="97"/>
    </location>
</feature>
<feature type="region of interest" description="Disordered" evidence="2">
    <location>
        <begin position="257"/>
        <end position="281"/>
    </location>
</feature>
<name>B0G151_DICDI</name>
<dbReference type="InParanoid" id="B0G151"/>
<evidence type="ECO:0000256" key="1">
    <source>
        <dbReference type="SAM" id="Coils"/>
    </source>
</evidence>
<evidence type="ECO:0000313" key="4">
    <source>
        <dbReference type="Proteomes" id="UP000002195"/>
    </source>
</evidence>
<dbReference type="FunCoup" id="B0G151">
    <property type="interactions" value="100"/>
</dbReference>
<dbReference type="Gene3D" id="1.20.5.1180">
    <property type="entry name" value="Geminin coiled-coil domain"/>
    <property type="match status" value="1"/>
</dbReference>
<feature type="coiled-coil region" evidence="1">
    <location>
        <begin position="178"/>
        <end position="240"/>
    </location>
</feature>
<sequence length="281" mass="31140">MSSKIYLESISYDQNDDKSKFKSNTPYKAHRKTTSALVRNADAALYDITNSPPQSTSKYSSPLSPQTPKLSSPRQSVSTKSTPLKSNSNNNNNNSSNHISFLDGTSLSPKSSRYTISHTPTKRELITSASTTSPTMMTLTHTQQQQQQQPPPSPSPVVSAASAAKNFFTPTKPNKLKKKQMEKEMELLKDKIRIMEKVRIDNDSDTDKMRMALIEALSENDKLQNKVADLEATIASMKKELDKGSYEAWKGYCSLQDSPPGNSSRYSKKRALGSAINSSNF</sequence>
<organism evidence="3 4">
    <name type="scientific">Dictyostelium discoideum</name>
    <name type="common">Social amoeba</name>
    <dbReference type="NCBI Taxonomy" id="44689"/>
    <lineage>
        <taxon>Eukaryota</taxon>
        <taxon>Amoebozoa</taxon>
        <taxon>Evosea</taxon>
        <taxon>Eumycetozoa</taxon>
        <taxon>Dictyostelia</taxon>
        <taxon>Dictyosteliales</taxon>
        <taxon>Dictyosteliaceae</taxon>
        <taxon>Dictyostelium</taxon>
    </lineage>
</organism>
<dbReference type="OMA" id="KISIMER"/>
<dbReference type="Proteomes" id="UP000002195">
    <property type="component" value="Unassembled WGS sequence"/>
</dbReference>
<dbReference type="EMBL" id="AAFI02000076">
    <property type="protein sequence ID" value="EDR41057.1"/>
    <property type="molecule type" value="Genomic_DNA"/>
</dbReference>
<gene>
    <name evidence="3" type="ORF">DDB_G0285245</name>
</gene>
<accession>B0G151</accession>
<feature type="compositionally biased region" description="Polar residues" evidence="2">
    <location>
        <begin position="48"/>
        <end position="85"/>
    </location>
</feature>
<dbReference type="PaxDb" id="44689-DDB0237733"/>
<keyword evidence="1" id="KW-0175">Coiled coil</keyword>
<dbReference type="VEuPathDB" id="AmoebaDB:DDB_G0285245"/>
<evidence type="ECO:0000313" key="3">
    <source>
        <dbReference type="EMBL" id="EDR41057.1"/>
    </source>
</evidence>
<dbReference type="KEGG" id="ddi:DDB_G0285245"/>
<dbReference type="AlphaFoldDB" id="B0G151"/>
<feature type="region of interest" description="Disordered" evidence="2">
    <location>
        <begin position="1"/>
        <end position="159"/>
    </location>
</feature>
<evidence type="ECO:0000256" key="2">
    <source>
        <dbReference type="SAM" id="MobiDB-lite"/>
    </source>
</evidence>
<comment type="caution">
    <text evidence="3">The sequence shown here is derived from an EMBL/GenBank/DDBJ whole genome shotgun (WGS) entry which is preliminary data.</text>
</comment>
<dbReference type="GeneID" id="8625003"/>
<feature type="compositionally biased region" description="Polar residues" evidence="2">
    <location>
        <begin position="103"/>
        <end position="119"/>
    </location>
</feature>
<reference evidence="3 4" key="1">
    <citation type="journal article" date="2005" name="Nature">
        <title>The genome of the social amoeba Dictyostelium discoideum.</title>
        <authorList>
            <consortium name="The Dictyostelium discoideum Sequencing Consortium"/>
            <person name="Eichinger L."/>
            <person name="Pachebat J.A."/>
            <person name="Glockner G."/>
            <person name="Rajandream M.A."/>
            <person name="Sucgang R."/>
            <person name="Berriman M."/>
            <person name="Song J."/>
            <person name="Olsen R."/>
            <person name="Szafranski K."/>
            <person name="Xu Q."/>
            <person name="Tunggal B."/>
            <person name="Kummerfeld S."/>
            <person name="Madera M."/>
            <person name="Konfortov B.A."/>
            <person name="Rivero F."/>
            <person name="Bankier A.T."/>
            <person name="Lehmann R."/>
            <person name="Hamlin N."/>
            <person name="Davies R."/>
            <person name="Gaudet P."/>
            <person name="Fey P."/>
            <person name="Pilcher K."/>
            <person name="Chen G."/>
            <person name="Saunders D."/>
            <person name="Sodergren E."/>
            <person name="Davis P."/>
            <person name="Kerhornou A."/>
            <person name="Nie X."/>
            <person name="Hall N."/>
            <person name="Anjard C."/>
            <person name="Hemphill L."/>
            <person name="Bason N."/>
            <person name="Farbrother P."/>
            <person name="Desany B."/>
            <person name="Just E."/>
            <person name="Morio T."/>
            <person name="Rost R."/>
            <person name="Churcher C."/>
            <person name="Cooper J."/>
            <person name="Haydock S."/>
            <person name="van Driessche N."/>
            <person name="Cronin A."/>
            <person name="Goodhead I."/>
            <person name="Muzny D."/>
            <person name="Mourier T."/>
            <person name="Pain A."/>
            <person name="Lu M."/>
            <person name="Harper D."/>
            <person name="Lindsay R."/>
            <person name="Hauser H."/>
            <person name="James K."/>
            <person name="Quiles M."/>
            <person name="Madan Babu M."/>
            <person name="Saito T."/>
            <person name="Buchrieser C."/>
            <person name="Wardroper A."/>
            <person name="Felder M."/>
            <person name="Thangavelu M."/>
            <person name="Johnson D."/>
            <person name="Knights A."/>
            <person name="Loulseged H."/>
            <person name="Mungall K."/>
            <person name="Oliver K."/>
            <person name="Price C."/>
            <person name="Quail M.A."/>
            <person name="Urushihara H."/>
            <person name="Hernandez J."/>
            <person name="Rabbinowitsch E."/>
            <person name="Steffen D."/>
            <person name="Sanders M."/>
            <person name="Ma J."/>
            <person name="Kohara Y."/>
            <person name="Sharp S."/>
            <person name="Simmonds M."/>
            <person name="Spiegler S."/>
            <person name="Tivey A."/>
            <person name="Sugano S."/>
            <person name="White B."/>
            <person name="Walker D."/>
            <person name="Woodward J."/>
            <person name="Winckler T."/>
            <person name="Tanaka Y."/>
            <person name="Shaulsky G."/>
            <person name="Schleicher M."/>
            <person name="Weinstock G."/>
            <person name="Rosenthal A."/>
            <person name="Cox E.C."/>
            <person name="Chisholm R.L."/>
            <person name="Gibbs R."/>
            <person name="Loomis W.F."/>
            <person name="Platzer M."/>
            <person name="Kay R.R."/>
            <person name="Williams J."/>
            <person name="Dear P.H."/>
            <person name="Noegel A.A."/>
            <person name="Barrell B."/>
            <person name="Kuspa A."/>
        </authorList>
    </citation>
    <scope>NUCLEOTIDE SEQUENCE [LARGE SCALE GENOMIC DNA]</scope>
    <source>
        <strain evidence="3 4">AX4</strain>
    </source>
</reference>
<dbReference type="SMR" id="B0G151"/>
<proteinExistence type="predicted"/>
<dbReference type="dictyBase" id="DDB_G0285245"/>
<feature type="compositionally biased region" description="Low complexity" evidence="2">
    <location>
        <begin position="127"/>
        <end position="148"/>
    </location>
</feature>
<keyword evidence="4" id="KW-1185">Reference proteome</keyword>
<protein>
    <submittedName>
        <fullName evidence="3">Uncharacterized protein</fullName>
    </submittedName>
</protein>
<dbReference type="HOGENOM" id="CLU_991860_0_0_1"/>